<comment type="caution">
    <text evidence="1">The sequence shown here is derived from an EMBL/GenBank/DDBJ whole genome shotgun (WGS) entry which is preliminary data.</text>
</comment>
<organism evidence="1 2">
    <name type="scientific">Batillaria attramentaria</name>
    <dbReference type="NCBI Taxonomy" id="370345"/>
    <lineage>
        <taxon>Eukaryota</taxon>
        <taxon>Metazoa</taxon>
        <taxon>Spiralia</taxon>
        <taxon>Lophotrochozoa</taxon>
        <taxon>Mollusca</taxon>
        <taxon>Gastropoda</taxon>
        <taxon>Caenogastropoda</taxon>
        <taxon>Sorbeoconcha</taxon>
        <taxon>Cerithioidea</taxon>
        <taxon>Batillariidae</taxon>
        <taxon>Batillaria</taxon>
    </lineage>
</organism>
<name>A0ABD0KTI9_9CAEN</name>
<proteinExistence type="predicted"/>
<dbReference type="EMBL" id="JACVVK020000126">
    <property type="protein sequence ID" value="KAK7490499.1"/>
    <property type="molecule type" value="Genomic_DNA"/>
</dbReference>
<dbReference type="AlphaFoldDB" id="A0ABD0KTI9"/>
<evidence type="ECO:0000313" key="2">
    <source>
        <dbReference type="Proteomes" id="UP001519460"/>
    </source>
</evidence>
<sequence length="133" mass="14575">MPNYKKKFRKEILSKSAYSVFQPTEKVATGGAGGVGEGRGLEGGGLSESYVSRFRLMCPLNSQCYSVSQPWCHSVTSLRAGTHVISNPVVNVKRQLNHFPAHVPASGLALLLPCWNRLYTRLYITCSIGSQND</sequence>
<dbReference type="Proteomes" id="UP001519460">
    <property type="component" value="Unassembled WGS sequence"/>
</dbReference>
<keyword evidence="2" id="KW-1185">Reference proteome</keyword>
<protein>
    <submittedName>
        <fullName evidence="1">Uncharacterized protein</fullName>
    </submittedName>
</protein>
<evidence type="ECO:0000313" key="1">
    <source>
        <dbReference type="EMBL" id="KAK7490499.1"/>
    </source>
</evidence>
<reference evidence="1 2" key="1">
    <citation type="journal article" date="2023" name="Sci. Data">
        <title>Genome assembly of the Korean intertidal mud-creeper Batillaria attramentaria.</title>
        <authorList>
            <person name="Patra A.K."/>
            <person name="Ho P.T."/>
            <person name="Jun S."/>
            <person name="Lee S.J."/>
            <person name="Kim Y."/>
            <person name="Won Y.J."/>
        </authorList>
    </citation>
    <scope>NUCLEOTIDE SEQUENCE [LARGE SCALE GENOMIC DNA]</scope>
    <source>
        <strain evidence="1">Wonlab-2016</strain>
    </source>
</reference>
<gene>
    <name evidence="1" type="ORF">BaRGS_00018285</name>
</gene>
<accession>A0ABD0KTI9</accession>